<feature type="compositionally biased region" description="Polar residues" evidence="1">
    <location>
        <begin position="721"/>
        <end position="731"/>
    </location>
</feature>
<gene>
    <name evidence="2" type="ORF">C0Q70_16386</name>
</gene>
<feature type="region of interest" description="Disordered" evidence="1">
    <location>
        <begin position="2653"/>
        <end position="2723"/>
    </location>
</feature>
<feature type="region of interest" description="Disordered" evidence="1">
    <location>
        <begin position="709"/>
        <end position="749"/>
    </location>
</feature>
<feature type="compositionally biased region" description="Low complexity" evidence="1">
    <location>
        <begin position="2899"/>
        <end position="2908"/>
    </location>
</feature>
<proteinExistence type="predicted"/>
<feature type="region of interest" description="Disordered" evidence="1">
    <location>
        <begin position="1553"/>
        <end position="1611"/>
    </location>
</feature>
<dbReference type="InterPro" id="IPR036322">
    <property type="entry name" value="WD40_repeat_dom_sf"/>
</dbReference>
<evidence type="ECO:0000256" key="1">
    <source>
        <dbReference type="SAM" id="MobiDB-lite"/>
    </source>
</evidence>
<feature type="region of interest" description="Disordered" evidence="1">
    <location>
        <begin position="2460"/>
        <end position="2489"/>
    </location>
</feature>
<protein>
    <submittedName>
        <fullName evidence="2">Uncharacterized protein</fullName>
    </submittedName>
</protein>
<accession>A0A2T7NPP8</accession>
<evidence type="ECO:0000313" key="2">
    <source>
        <dbReference type="EMBL" id="PVD23123.1"/>
    </source>
</evidence>
<feature type="compositionally biased region" description="Basic residues" evidence="1">
    <location>
        <begin position="2654"/>
        <end position="2665"/>
    </location>
</feature>
<organism evidence="2 3">
    <name type="scientific">Pomacea canaliculata</name>
    <name type="common">Golden apple snail</name>
    <dbReference type="NCBI Taxonomy" id="400727"/>
    <lineage>
        <taxon>Eukaryota</taxon>
        <taxon>Metazoa</taxon>
        <taxon>Spiralia</taxon>
        <taxon>Lophotrochozoa</taxon>
        <taxon>Mollusca</taxon>
        <taxon>Gastropoda</taxon>
        <taxon>Caenogastropoda</taxon>
        <taxon>Architaenioglossa</taxon>
        <taxon>Ampullarioidea</taxon>
        <taxon>Ampullariidae</taxon>
        <taxon>Pomacea</taxon>
    </lineage>
</organism>
<feature type="compositionally biased region" description="Low complexity" evidence="1">
    <location>
        <begin position="2666"/>
        <end position="2680"/>
    </location>
</feature>
<comment type="caution">
    <text evidence="2">The sequence shown here is derived from an EMBL/GenBank/DDBJ whole genome shotgun (WGS) entry which is preliminary data.</text>
</comment>
<feature type="compositionally biased region" description="Basic and acidic residues" evidence="1">
    <location>
        <begin position="1560"/>
        <end position="1570"/>
    </location>
</feature>
<feature type="region of interest" description="Disordered" evidence="1">
    <location>
        <begin position="2591"/>
        <end position="2612"/>
    </location>
</feature>
<feature type="region of interest" description="Disordered" evidence="1">
    <location>
        <begin position="2070"/>
        <end position="2153"/>
    </location>
</feature>
<feature type="region of interest" description="Disordered" evidence="1">
    <location>
        <begin position="2936"/>
        <end position="2966"/>
    </location>
</feature>
<dbReference type="EMBL" id="PZQS01000010">
    <property type="protein sequence ID" value="PVD23123.1"/>
    <property type="molecule type" value="Genomic_DNA"/>
</dbReference>
<keyword evidence="3" id="KW-1185">Reference proteome</keyword>
<feature type="compositionally biased region" description="Basic and acidic residues" evidence="1">
    <location>
        <begin position="2839"/>
        <end position="2852"/>
    </location>
</feature>
<evidence type="ECO:0000313" key="3">
    <source>
        <dbReference type="Proteomes" id="UP000245119"/>
    </source>
</evidence>
<feature type="compositionally biased region" description="Low complexity" evidence="1">
    <location>
        <begin position="2984"/>
        <end position="2999"/>
    </location>
</feature>
<dbReference type="Proteomes" id="UP000245119">
    <property type="component" value="Linkage Group LG10"/>
</dbReference>
<feature type="compositionally biased region" description="Polar residues" evidence="1">
    <location>
        <begin position="2946"/>
        <end position="2957"/>
    </location>
</feature>
<dbReference type="OrthoDB" id="5974632at2759"/>
<feature type="compositionally biased region" description="Polar residues" evidence="1">
    <location>
        <begin position="2120"/>
        <end position="2130"/>
    </location>
</feature>
<reference evidence="2 3" key="1">
    <citation type="submission" date="2018-04" db="EMBL/GenBank/DDBJ databases">
        <title>The genome of golden apple snail Pomacea canaliculata provides insight into stress tolerance and invasive adaptation.</title>
        <authorList>
            <person name="Liu C."/>
            <person name="Liu B."/>
            <person name="Ren Y."/>
            <person name="Zhang Y."/>
            <person name="Wang H."/>
            <person name="Li S."/>
            <person name="Jiang F."/>
            <person name="Yin L."/>
            <person name="Zhang G."/>
            <person name="Qian W."/>
            <person name="Fan W."/>
        </authorList>
    </citation>
    <scope>NUCLEOTIDE SEQUENCE [LARGE SCALE GENOMIC DNA]</scope>
    <source>
        <strain evidence="2">SZHN2017</strain>
        <tissue evidence="2">Muscle</tissue>
    </source>
</reference>
<feature type="region of interest" description="Disordered" evidence="1">
    <location>
        <begin position="2983"/>
        <end position="3004"/>
    </location>
</feature>
<feature type="compositionally biased region" description="Basic and acidic residues" evidence="1">
    <location>
        <begin position="2591"/>
        <end position="2600"/>
    </location>
</feature>
<feature type="region of interest" description="Disordered" evidence="1">
    <location>
        <begin position="2839"/>
        <end position="2871"/>
    </location>
</feature>
<feature type="compositionally biased region" description="Polar residues" evidence="1">
    <location>
        <begin position="2461"/>
        <end position="2470"/>
    </location>
</feature>
<dbReference type="SUPFAM" id="SSF50978">
    <property type="entry name" value="WD40 repeat-like"/>
    <property type="match status" value="1"/>
</dbReference>
<feature type="region of interest" description="Disordered" evidence="1">
    <location>
        <begin position="1665"/>
        <end position="1737"/>
    </location>
</feature>
<feature type="compositionally biased region" description="Polar residues" evidence="1">
    <location>
        <begin position="2713"/>
        <end position="2723"/>
    </location>
</feature>
<dbReference type="InterPro" id="IPR028236">
    <property type="entry name" value="CPLANE1"/>
</dbReference>
<dbReference type="PANTHER" id="PTHR14492">
    <property type="entry name" value="JBTS17"/>
    <property type="match status" value="1"/>
</dbReference>
<feature type="compositionally biased region" description="Polar residues" evidence="1">
    <location>
        <begin position="2100"/>
        <end position="2112"/>
    </location>
</feature>
<feature type="compositionally biased region" description="Polar residues" evidence="1">
    <location>
        <begin position="1690"/>
        <end position="1712"/>
    </location>
</feature>
<feature type="region of interest" description="Disordered" evidence="1">
    <location>
        <begin position="2893"/>
        <end position="2924"/>
    </location>
</feature>
<name>A0A2T7NPP8_POMCA</name>
<sequence>MRVDLEVIASTTIKRQRPWPRICWVGVEKQSLLLVDKKRVSVLYIPSGKTKHKIPQLSNVIVNSVCTTTTPSGGHLVGLQKGGEVFVWNKDREDIKTICGFSSCLNVSALTPGCCQIFSSNDISKVVVAVNKNRFFLWQHSPASAYLEGKDHILAGQWSQVMVPESMEMPKMSNHEACLSGIFTSTSVMGDCFELSVVFNINGSLTICSLVIHFMPTELPEDSCPSVSIQWKCLQHSLHNISQGCEAINVSGVYVAQYSHDGNMLAVAVNQKSPADTSILYISTFTDTLLSSEMKGCGVNSPHTKRGKQYWVCDIAWTYDNLFIACMLANGSAALLSRLGEPLIIATHGCSVEMGPSYFLPLHPFINVVSDGSRSRLKEEEFEPSSAEDAKEVMTQCFSVSAHPSLPVIVFSDGFVVTFVQLPGDISTFVLMRNLVLESSRHLQTVAEAHNLSLTIVNAYNLPAMELRGKASPRRPNSKSENKFHFSFEEPDGTLNATVDSEASSVFGNNAVFGSHLKAGAIQNFNSGRIIFGDPDLMRSIVDSPGITGTDDDVLKAVVSAKCALLTMWKLAVSSAEVWTANMDEVVKKGMENFVRLFSTILDKQQVSDALNKHKKDNSSTGIQNPSLFQVISLYRHLLEIAHFDALQQHLLHIILQLAHRTTSTLLESQTLRQSDPRLKTLSGCFTLLKFTEKILSSLYVYLPKSTPANRDSHKGAAGSLLSQEPVNENEINQETDKDEPKEQKRSGLAFDTRQLVTKRLAGSWKMLYKAVVSHQQEADDEHEYQQTRTLLFAIQQCLHAVNASIPQASALSISKGDRLSLDGKHTLAVNAWKEQLRNFQKSGNEKNAAKLLHSLLYTHLHKLDLLSAVEMIDNLVAFHEPDMVPCIHDRAIRQVVQTLGRFMAAYTSVTSLCTFSLLIIHSHCLPSTTRPIKPLMLPESLTPQEILHSKLVTLIGNSRDSTDVLISDKTDVVQLTATLEDVMIAGVMAQAEVAPRLLAALVSHLKTVVQQFAPLVPAEFYLPSPPLYCPQPASSPEVSGRLMLASFYKVEKVAKLASIQKEMSLRQQISSLVQLTLAVMNAAHVSIPALHWYIHQLAVVQPKAQQFRSNTEGPCRNFPDTLLKHLAGESDFEKVKPNRSIYMVLCSFRDLCSLLWMLHARDTLSQNLRKREKFQSQLGYQNLKKSEWEREKQTEWLSLCWHCLQWAAHMLPYTRFLPDESSINKVLLSMLLELVPSMEVADLMAEFFHDMTDVHPDVQERLDKILFDWQSIILKPEDDGRSVRNSRDTAGGRKVLSKKQKCFGAYEEYVFAKGMEQPKKLHIGSRPAETKLSYFDFLDTFCAISFSKVLEKQESKDRISCLPLLNCLCGDLVNQEMNFFVESVAAQAYKKQSHRSTSKSKQHVYQNETAAESHHVQALGPTGFFREGKVFDCPPERVHALVIGDRKQQEIAPTYLTPRRSRQSYPSPRQEQLLGAANQQWSLTVNFGKRYTRLQQLLEWLEVWSNKQHNFGLGPFEAKLEMKPSMKLQIPAQLILLPLWLLEHKYTDTIPKGPGSLQHNERHHGDHSRLMSQSVSPGLQPGKKLVIPAESRVRSKIESSPPPGSKGREEEIRTAYEQVLDGPDDSSSLLVSSLASDELPDDLQKAQQGQDNDELNHTVFLERIQSPPDRPRNPTPRSLASTPALLSHSHASTSPIHRSASTSPVQIQHSTPLHKPHGPTGEPEDSTSMPAPPGEGGLAQLLQQVIRKEMRRMVQIQQHSLAAMMGAIDGDTEASVPQQVTVNQTHLPPKSNPPHSSQGTNVRQALTELHNLQEQTSPAARDYSRNIEEEIIPTAAGGSLHMSALTRTRYQTEDRENIFPRADGVQTFLRLPAEREQDGFQLPPIPLPPHTYGSQKQGPQADAGPFPLLRLLTGPPQHSLITPPPPPPVMPFMAPPPPPAPVMPFMAPPPPPAPVMPFMVPPPSYEQASQLQPLHFNLVQPGADRSKAKLERERDGLIGLPLLHFPVTGVSQTTQGSLFGRLVPPEYLTAQREEQEKQEAAKKRLLDDFHQQVAALQVPAEMERNLLQEDREQTEKSHDTQIKRTGPVKRMVGTRDKAGTTTPTPQESTASTDREATRASGTSSDAKSSQSEHEEEAENVTIHDGYAIPPGAFEGYEEMEGELGVPADTNTRFQYKMAQAMRRQLEAEKERWIRQRLVDFSVNIPKKADASVDVQRSFESVHSAEASSSVTRNAGVDPVREAFAEFSSKRQGVAVPPDIYMGLRFVDGHHEASSMADGVPKGRAFLNVVDVRASSILRDIPERDQAGLVSDTGHITSDAIGSAEASLRAQLEPEKRRHHDGVTVRMFERHTAGDDRVSVALLPRSSVRESKTSLVQQLRTMNDQIAAVEEMSQNIEKDFRNSKMILETLQTINESYQSVDISHTLKDGAKIDQTDAMEEGRSSKTPAAKISGGSPLISARMTSRSQTSVHSKKSDISHSGGMSHLSNASGMTDISDIIGEVLAEGGVDLQAAGLTQEEAEMLAKRAQRKHRSKSPKTSLEELKTHVTTRDRKDLGNLSEWRREEIHQWMADKYAKRQSEYIKYRTSLKEQEVRPYRSPEKTQVGSRSLRTLEQERQQKRMMKEKQDIHRRILDAEYLIGSAMTDAALVLSKLSRSRSHSPKSRSRSQSASPSRSRSPAQMRLLSGSHLRPQQNESAASAWAMSDQRGRSRTRPTLDQTYRTQQLQPKPVLEETEFEDADEQAAYSKRDLTSYVQAMEDLENNIDVMQGKENTKIKADQPSAKPVKVYKPKSFQEMVRLQRPEITRMQQPTQPPPEKYIHQVLAEKAAQRAQSARMEKSRETAIREPQRPKTADGITKAAISKAATPRQVKSYTERLQEMKLKQRYATPIIPRRHVPESVSSQSARSSTRIPRRRTGPPHKPMTYVEQLKKLNAAAATTKRPGQKRGTTNYSKTLLPSRTAPHKPKTYTQQLKELNAPFKRTFRSTARAPSASSSSRARPYGDPYRVASESPSLYLVDELNSVPASARNLAMAPSEAGASDYYDVIMGGSEPDLLLDYRDSVDISELERIAEVMSVGSGSVLSVVDWEAVDKLIEDV</sequence>
<feature type="compositionally biased region" description="Basic and acidic residues" evidence="1">
    <location>
        <begin position="735"/>
        <end position="746"/>
    </location>
</feature>
<feature type="compositionally biased region" description="Basic and acidic residues" evidence="1">
    <location>
        <begin position="2070"/>
        <end position="2083"/>
    </location>
</feature>
<dbReference type="PANTHER" id="PTHR14492:SF4">
    <property type="entry name" value="CILIOGENESIS AND PLANAR POLARITY EFFECTOR 1"/>
    <property type="match status" value="1"/>
</dbReference>